<feature type="compositionally biased region" description="Basic and acidic residues" evidence="1">
    <location>
        <begin position="525"/>
        <end position="534"/>
    </location>
</feature>
<dbReference type="Pfam" id="PF17667">
    <property type="entry name" value="Pkinase_fungal"/>
    <property type="match status" value="1"/>
</dbReference>
<sequence length="579" mass="65254">MSVLILLWPSDLVFAKDLRPRRVGPSGSNSPSTRADICKVESHQEESREDRHEVYLRVPGQSQRPRFFSTTDCISNYRTVAVAGRKTRVFKVVEVEKQESGWREKEGTQPMVLKGLWLDANARTEAQIQDQLFTDNQSFCEMPNRRSEDRLHFFADPEAAGIIQAFKPVLQNNPPVFVPKLMMATEDRIWIHSRQTFQVTHPSPTEDKIKKPDHRKFTPKRRCFRLFAEECTPVDYLPTVGDAFAILGQCIIALRHMFCAGWVHRDISAGNVMALQDANCGWKLKLADLEYTKAFNDGSPPTTDWKTGTAYFMAHELLSHSYIRDGTQSLESSTVNATFQMYEEPTIDDPSEELGSPLRHNFQHDLESVFWIALWIITARIDHTPSIKHAKLIFTSNGNLSVPPHRQRAFFGDISKTLRKCLVEPLRSLARTLECIRNHLYLEAYERGENLAWQDEKSYSLIHAKITIHFAYTLKDNRGWGDVPLALPDSKMLPSAPEGAAEAVDMLSASRGGMGPQTLSVNRVEQVHGAKPPERGTSNKRSRPGEDQGQPEGSLNCSRKRGRSADREGASGPVASTGA</sequence>
<dbReference type="PANTHER" id="PTHR38248">
    <property type="entry name" value="FUNK1 6"/>
    <property type="match status" value="1"/>
</dbReference>
<dbReference type="EMBL" id="SDEE01000141">
    <property type="protein sequence ID" value="RXW20590.1"/>
    <property type="molecule type" value="Genomic_DNA"/>
</dbReference>
<dbReference type="PANTHER" id="PTHR38248:SF2">
    <property type="entry name" value="FUNK1 11"/>
    <property type="match status" value="1"/>
</dbReference>
<gene>
    <name evidence="4" type="ORF">EST38_g5258</name>
</gene>
<name>A0A4Q2DKH8_9AGAR</name>
<feature type="chain" id="PRO_5020379858" description="Fungal-type protein kinase domain-containing protein" evidence="2">
    <location>
        <begin position="16"/>
        <end position="579"/>
    </location>
</feature>
<reference evidence="4 5" key="1">
    <citation type="submission" date="2019-01" db="EMBL/GenBank/DDBJ databases">
        <title>Draft genome sequence of Psathyrella aberdarensis IHI B618.</title>
        <authorList>
            <person name="Buettner E."/>
            <person name="Kellner H."/>
        </authorList>
    </citation>
    <scope>NUCLEOTIDE SEQUENCE [LARGE SCALE GENOMIC DNA]</scope>
    <source>
        <strain evidence="4 5">IHI B618</strain>
    </source>
</reference>
<dbReference type="Proteomes" id="UP000290288">
    <property type="component" value="Unassembled WGS sequence"/>
</dbReference>
<dbReference type="SUPFAM" id="SSF56112">
    <property type="entry name" value="Protein kinase-like (PK-like)"/>
    <property type="match status" value="1"/>
</dbReference>
<feature type="domain" description="Fungal-type protein kinase" evidence="3">
    <location>
        <begin position="78"/>
        <end position="377"/>
    </location>
</feature>
<protein>
    <recommendedName>
        <fullName evidence="3">Fungal-type protein kinase domain-containing protein</fullName>
    </recommendedName>
</protein>
<dbReference type="Gene3D" id="1.10.510.10">
    <property type="entry name" value="Transferase(Phosphotransferase) domain 1"/>
    <property type="match status" value="1"/>
</dbReference>
<evidence type="ECO:0000256" key="1">
    <source>
        <dbReference type="SAM" id="MobiDB-lite"/>
    </source>
</evidence>
<evidence type="ECO:0000313" key="4">
    <source>
        <dbReference type="EMBL" id="RXW20590.1"/>
    </source>
</evidence>
<keyword evidence="5" id="KW-1185">Reference proteome</keyword>
<feature type="signal peptide" evidence="2">
    <location>
        <begin position="1"/>
        <end position="15"/>
    </location>
</feature>
<dbReference type="AlphaFoldDB" id="A0A4Q2DKH8"/>
<dbReference type="OrthoDB" id="3271139at2759"/>
<dbReference type="InterPro" id="IPR040976">
    <property type="entry name" value="Pkinase_fungal"/>
</dbReference>
<feature type="region of interest" description="Disordered" evidence="1">
    <location>
        <begin position="523"/>
        <end position="579"/>
    </location>
</feature>
<proteinExistence type="predicted"/>
<accession>A0A4Q2DKH8</accession>
<keyword evidence="2" id="KW-0732">Signal</keyword>
<evidence type="ECO:0000256" key="2">
    <source>
        <dbReference type="SAM" id="SignalP"/>
    </source>
</evidence>
<dbReference type="STRING" id="2316362.A0A4Q2DKH8"/>
<feature type="region of interest" description="Disordered" evidence="1">
    <location>
        <begin position="20"/>
        <end position="52"/>
    </location>
</feature>
<comment type="caution">
    <text evidence="4">The sequence shown here is derived from an EMBL/GenBank/DDBJ whole genome shotgun (WGS) entry which is preliminary data.</text>
</comment>
<organism evidence="4 5">
    <name type="scientific">Candolleomyces aberdarensis</name>
    <dbReference type="NCBI Taxonomy" id="2316362"/>
    <lineage>
        <taxon>Eukaryota</taxon>
        <taxon>Fungi</taxon>
        <taxon>Dikarya</taxon>
        <taxon>Basidiomycota</taxon>
        <taxon>Agaricomycotina</taxon>
        <taxon>Agaricomycetes</taxon>
        <taxon>Agaricomycetidae</taxon>
        <taxon>Agaricales</taxon>
        <taxon>Agaricineae</taxon>
        <taxon>Psathyrellaceae</taxon>
        <taxon>Candolleomyces</taxon>
    </lineage>
</organism>
<dbReference type="InterPro" id="IPR011009">
    <property type="entry name" value="Kinase-like_dom_sf"/>
</dbReference>
<feature type="compositionally biased region" description="Basic and acidic residues" evidence="1">
    <location>
        <begin position="36"/>
        <end position="52"/>
    </location>
</feature>
<evidence type="ECO:0000259" key="3">
    <source>
        <dbReference type="Pfam" id="PF17667"/>
    </source>
</evidence>
<evidence type="ECO:0000313" key="5">
    <source>
        <dbReference type="Proteomes" id="UP000290288"/>
    </source>
</evidence>